<reference evidence="5" key="1">
    <citation type="submission" date="2021-02" db="EMBL/GenBank/DDBJ databases">
        <authorList>
            <person name="Nowell W R."/>
        </authorList>
    </citation>
    <scope>NUCLEOTIDE SEQUENCE</scope>
</reference>
<dbReference type="Gene3D" id="1.20.1250.20">
    <property type="entry name" value="MFS general substrate transporter like domains"/>
    <property type="match status" value="1"/>
</dbReference>
<name>A0A8S2MCI1_9BILA</name>
<dbReference type="Proteomes" id="UP000676336">
    <property type="component" value="Unassembled WGS sequence"/>
</dbReference>
<dbReference type="GO" id="GO:0015347">
    <property type="term" value="F:sodium-independent organic anion transmembrane transporter activity"/>
    <property type="evidence" value="ECO:0007669"/>
    <property type="project" value="TreeGrafter"/>
</dbReference>
<evidence type="ECO:0000313" key="5">
    <source>
        <dbReference type="EMBL" id="CAF3945181.1"/>
    </source>
</evidence>
<keyword evidence="2" id="KW-1015">Disulfide bond</keyword>
<keyword evidence="3" id="KW-0472">Membrane</keyword>
<dbReference type="GO" id="GO:0016323">
    <property type="term" value="C:basolateral plasma membrane"/>
    <property type="evidence" value="ECO:0007669"/>
    <property type="project" value="TreeGrafter"/>
</dbReference>
<dbReference type="EMBL" id="CAJOBI010002809">
    <property type="protein sequence ID" value="CAF3945181.1"/>
    <property type="molecule type" value="Genomic_DNA"/>
</dbReference>
<feature type="non-terminal residue" evidence="5">
    <location>
        <position position="139"/>
    </location>
</feature>
<accession>A0A8S2MCI1</accession>
<dbReference type="GO" id="GO:0043252">
    <property type="term" value="P:sodium-independent organic anion transport"/>
    <property type="evidence" value="ECO:0007669"/>
    <property type="project" value="TreeGrafter"/>
</dbReference>
<keyword evidence="3" id="KW-1133">Transmembrane helix</keyword>
<dbReference type="InterPro" id="IPR004156">
    <property type="entry name" value="OATP"/>
</dbReference>
<evidence type="ECO:0000256" key="1">
    <source>
        <dbReference type="ARBA" id="ARBA00004141"/>
    </source>
</evidence>
<dbReference type="PANTHER" id="PTHR11388">
    <property type="entry name" value="ORGANIC ANION TRANSPORTER"/>
    <property type="match status" value="1"/>
</dbReference>
<evidence type="ECO:0000313" key="6">
    <source>
        <dbReference type="Proteomes" id="UP000676336"/>
    </source>
</evidence>
<dbReference type="InterPro" id="IPR036259">
    <property type="entry name" value="MFS_trans_sf"/>
</dbReference>
<feature type="domain" description="Major facilitator superfamily (MFS) profile" evidence="4">
    <location>
        <begin position="44"/>
        <end position="139"/>
    </location>
</feature>
<gene>
    <name evidence="5" type="ORF">SMN809_LOCUS8941</name>
</gene>
<keyword evidence="3" id="KW-0812">Transmembrane</keyword>
<protein>
    <recommendedName>
        <fullName evidence="4">Major facilitator superfamily (MFS) profile domain-containing protein</fullName>
    </recommendedName>
</protein>
<dbReference type="SUPFAM" id="SSF103473">
    <property type="entry name" value="MFS general substrate transporter"/>
    <property type="match status" value="1"/>
</dbReference>
<proteinExistence type="predicted"/>
<evidence type="ECO:0000256" key="3">
    <source>
        <dbReference type="SAM" id="Phobius"/>
    </source>
</evidence>
<sequence>MTSSIVMHNTNKLSQDDDDTHSKYKLYGWKNFRITGILSHSLSAYIILCTCNFIQNFSVNGANNAVISTLERVFYLDSVQSGLFLALYDLATVISSPLVGYLGSRYSSPIFFSLNMIIVGIGNLLIASSNFVGQDSIFS</sequence>
<comment type="subcellular location">
    <subcellularLocation>
        <location evidence="1">Membrane</location>
        <topology evidence="1">Multi-pass membrane protein</topology>
    </subcellularLocation>
</comment>
<evidence type="ECO:0000259" key="4">
    <source>
        <dbReference type="PROSITE" id="PS50850"/>
    </source>
</evidence>
<comment type="caution">
    <text evidence="5">The sequence shown here is derived from an EMBL/GenBank/DDBJ whole genome shotgun (WGS) entry which is preliminary data.</text>
</comment>
<feature type="transmembrane region" description="Helical" evidence="3">
    <location>
        <begin position="110"/>
        <end position="133"/>
    </location>
</feature>
<dbReference type="PANTHER" id="PTHR11388:SF100">
    <property type="entry name" value="SOLUTE CARRIER ORGANIC ANION TRANSPORTER FAMILY MEMBER 4A1"/>
    <property type="match status" value="1"/>
</dbReference>
<dbReference type="PROSITE" id="PS50850">
    <property type="entry name" value="MFS"/>
    <property type="match status" value="1"/>
</dbReference>
<dbReference type="Pfam" id="PF03137">
    <property type="entry name" value="OATP"/>
    <property type="match status" value="1"/>
</dbReference>
<dbReference type="AlphaFoldDB" id="A0A8S2MCI1"/>
<evidence type="ECO:0000256" key="2">
    <source>
        <dbReference type="ARBA" id="ARBA00023157"/>
    </source>
</evidence>
<feature type="transmembrane region" description="Helical" evidence="3">
    <location>
        <begin position="82"/>
        <end position="104"/>
    </location>
</feature>
<dbReference type="InterPro" id="IPR020846">
    <property type="entry name" value="MFS_dom"/>
</dbReference>
<organism evidence="5 6">
    <name type="scientific">Rotaria magnacalcarata</name>
    <dbReference type="NCBI Taxonomy" id="392030"/>
    <lineage>
        <taxon>Eukaryota</taxon>
        <taxon>Metazoa</taxon>
        <taxon>Spiralia</taxon>
        <taxon>Gnathifera</taxon>
        <taxon>Rotifera</taxon>
        <taxon>Eurotatoria</taxon>
        <taxon>Bdelloidea</taxon>
        <taxon>Philodinida</taxon>
        <taxon>Philodinidae</taxon>
        <taxon>Rotaria</taxon>
    </lineage>
</organism>